<name>A0ABV4YXL9_9BACI</name>
<dbReference type="EMBL" id="JAROBZ020000001">
    <property type="protein sequence ID" value="MFB3169565.1"/>
    <property type="molecule type" value="Genomic_DNA"/>
</dbReference>
<dbReference type="PANTHER" id="PTHR43031">
    <property type="entry name" value="FAD-DEPENDENT OXIDOREDUCTASE"/>
    <property type="match status" value="1"/>
</dbReference>
<gene>
    <name evidence="2" type="ORF">P5G62_020865</name>
</gene>
<dbReference type="Proteomes" id="UP001241748">
    <property type="component" value="Unassembled WGS sequence"/>
</dbReference>
<dbReference type="SUPFAM" id="SSF52821">
    <property type="entry name" value="Rhodanese/Cell cycle control phosphatase"/>
    <property type="match status" value="1"/>
</dbReference>
<evidence type="ECO:0000259" key="1">
    <source>
        <dbReference type="PROSITE" id="PS50206"/>
    </source>
</evidence>
<comment type="caution">
    <text evidence="2">The sequence shown here is derived from an EMBL/GenBank/DDBJ whole genome shotgun (WGS) entry which is preliminary data.</text>
</comment>
<dbReference type="InterPro" id="IPR001763">
    <property type="entry name" value="Rhodanese-like_dom"/>
</dbReference>
<protein>
    <submittedName>
        <fullName evidence="2">Rhodanese-like domain-containing protein</fullName>
    </submittedName>
</protein>
<dbReference type="CDD" id="cd00158">
    <property type="entry name" value="RHOD"/>
    <property type="match status" value="1"/>
</dbReference>
<reference evidence="2 3" key="1">
    <citation type="submission" date="2024-05" db="EMBL/GenBank/DDBJ databases">
        <authorList>
            <person name="Venkateswaran K."/>
        </authorList>
    </citation>
    <scope>NUCLEOTIDE SEQUENCE [LARGE SCALE GENOMIC DNA]</scope>
    <source>
        <strain evidence="2 3">179-C4-2-HS</strain>
    </source>
</reference>
<evidence type="ECO:0000313" key="2">
    <source>
        <dbReference type="EMBL" id="MFB3169565.1"/>
    </source>
</evidence>
<accession>A0ABV4YXL9</accession>
<dbReference type="Pfam" id="PF00581">
    <property type="entry name" value="Rhodanese"/>
    <property type="match status" value="1"/>
</dbReference>
<dbReference type="InterPro" id="IPR050229">
    <property type="entry name" value="GlpE_sulfurtransferase"/>
</dbReference>
<dbReference type="SMART" id="SM00450">
    <property type="entry name" value="RHOD"/>
    <property type="match status" value="1"/>
</dbReference>
<dbReference type="InterPro" id="IPR036873">
    <property type="entry name" value="Rhodanese-like_dom_sf"/>
</dbReference>
<dbReference type="RefSeq" id="WP_306075842.1">
    <property type="nucleotide sequence ID" value="NZ_JAROBZ020000001.1"/>
</dbReference>
<dbReference type="Gene3D" id="3.40.250.10">
    <property type="entry name" value="Rhodanese-like domain"/>
    <property type="match status" value="1"/>
</dbReference>
<sequence length="110" mass="12510">MLALKRISPKEFLERIRGEEKVLLLDVRAKEKYNDYHIEDSQVLSLNIPKTVIFNLEEGNELAQISKEQRLVVTCTTGNSATRCAAILDGLGYQVEVLEGGLTAWKEYRK</sequence>
<dbReference type="PROSITE" id="PS50206">
    <property type="entry name" value="RHODANESE_3"/>
    <property type="match status" value="1"/>
</dbReference>
<proteinExistence type="predicted"/>
<evidence type="ECO:0000313" key="3">
    <source>
        <dbReference type="Proteomes" id="UP001241748"/>
    </source>
</evidence>
<dbReference type="PANTHER" id="PTHR43031:SF16">
    <property type="entry name" value="OXIDOREDUCTASE"/>
    <property type="match status" value="1"/>
</dbReference>
<feature type="domain" description="Rhodanese" evidence="1">
    <location>
        <begin position="18"/>
        <end position="107"/>
    </location>
</feature>
<organism evidence="2 3">
    <name type="scientific">Neobacillus driksii</name>
    <dbReference type="NCBI Taxonomy" id="3035913"/>
    <lineage>
        <taxon>Bacteria</taxon>
        <taxon>Bacillati</taxon>
        <taxon>Bacillota</taxon>
        <taxon>Bacilli</taxon>
        <taxon>Bacillales</taxon>
        <taxon>Bacillaceae</taxon>
        <taxon>Neobacillus</taxon>
    </lineage>
</organism>
<keyword evidence="3" id="KW-1185">Reference proteome</keyword>